<sequence>MAAAAAGSLLLSGRHGGGPFEKKYEISFFLLSRRMDEWRGLAALDSLQERTTYFRSVGSQLPLTLFPICRKRHKRLSAPLSLSLFADRRVLVRLRCRGEGERM</sequence>
<evidence type="ECO:0000313" key="3">
    <source>
        <dbReference type="Proteomes" id="UP001378592"/>
    </source>
</evidence>
<accession>A0AAN9UZ85</accession>
<dbReference type="AlphaFoldDB" id="A0AAN9UZ85"/>
<dbReference type="EMBL" id="JAZDUA010001005">
    <property type="protein sequence ID" value="KAK7788597.1"/>
    <property type="molecule type" value="Genomic_DNA"/>
</dbReference>
<evidence type="ECO:0000256" key="1">
    <source>
        <dbReference type="SAM" id="MobiDB-lite"/>
    </source>
</evidence>
<evidence type="ECO:0000313" key="2">
    <source>
        <dbReference type="EMBL" id="KAK7788597.1"/>
    </source>
</evidence>
<protein>
    <submittedName>
        <fullName evidence="2">Uncharacterized protein</fullName>
    </submittedName>
</protein>
<dbReference type="Proteomes" id="UP001378592">
    <property type="component" value="Unassembled WGS sequence"/>
</dbReference>
<organism evidence="2 3">
    <name type="scientific">Gryllus longicercus</name>
    <dbReference type="NCBI Taxonomy" id="2509291"/>
    <lineage>
        <taxon>Eukaryota</taxon>
        <taxon>Metazoa</taxon>
        <taxon>Ecdysozoa</taxon>
        <taxon>Arthropoda</taxon>
        <taxon>Hexapoda</taxon>
        <taxon>Insecta</taxon>
        <taxon>Pterygota</taxon>
        <taxon>Neoptera</taxon>
        <taxon>Polyneoptera</taxon>
        <taxon>Orthoptera</taxon>
        <taxon>Ensifera</taxon>
        <taxon>Gryllidea</taxon>
        <taxon>Grylloidea</taxon>
        <taxon>Gryllidae</taxon>
        <taxon>Gryllinae</taxon>
        <taxon>Gryllus</taxon>
    </lineage>
</organism>
<keyword evidence="3" id="KW-1185">Reference proteome</keyword>
<comment type="caution">
    <text evidence="2">The sequence shown here is derived from an EMBL/GenBank/DDBJ whole genome shotgun (WGS) entry which is preliminary data.</text>
</comment>
<gene>
    <name evidence="2" type="ORF">R5R35_014169</name>
</gene>
<name>A0AAN9UZ85_9ORTH</name>
<reference evidence="2 3" key="1">
    <citation type="submission" date="2024-03" db="EMBL/GenBank/DDBJ databases">
        <title>The genome assembly and annotation of the cricket Gryllus longicercus Weissman &amp; Gray.</title>
        <authorList>
            <person name="Szrajer S."/>
            <person name="Gray D."/>
            <person name="Ylla G."/>
        </authorList>
    </citation>
    <scope>NUCLEOTIDE SEQUENCE [LARGE SCALE GENOMIC DNA]</scope>
    <source>
        <strain evidence="2">DAG 2021-001</strain>
        <tissue evidence="2">Whole body minus gut</tissue>
    </source>
</reference>
<feature type="compositionally biased region" description="Low complexity" evidence="1">
    <location>
        <begin position="1"/>
        <end position="13"/>
    </location>
</feature>
<proteinExistence type="predicted"/>
<feature type="region of interest" description="Disordered" evidence="1">
    <location>
        <begin position="1"/>
        <end position="20"/>
    </location>
</feature>